<dbReference type="OrthoDB" id="38125at2759"/>
<accession>A0A9P7VL97</accession>
<organism evidence="1 2">
    <name type="scientific">Guyanagaster necrorhizus</name>
    <dbReference type="NCBI Taxonomy" id="856835"/>
    <lineage>
        <taxon>Eukaryota</taxon>
        <taxon>Fungi</taxon>
        <taxon>Dikarya</taxon>
        <taxon>Basidiomycota</taxon>
        <taxon>Agaricomycotina</taxon>
        <taxon>Agaricomycetes</taxon>
        <taxon>Agaricomycetidae</taxon>
        <taxon>Agaricales</taxon>
        <taxon>Marasmiineae</taxon>
        <taxon>Physalacriaceae</taxon>
        <taxon>Guyanagaster</taxon>
    </lineage>
</organism>
<proteinExistence type="predicted"/>
<sequence length="214" mass="23694">MFLTTSALCCWKPSPMNRRKVENVYVVIDTDIDDVIGMRGRNSNFDFESCPVTSSIATTMAPLTHPSIQDGWFGSDGGVVREVLKHDSAVIRASKQYLPHVSSLLSSANVTVSLETVSSSWLSIKVAMTPLSPTLRILLVLQSLFQKPYFQLLHDALAPGDDISTQGTCLVAPSTHLPAYINDTRDFSCLPVRLHDHPHLPFWSERLHSLFQGT</sequence>
<evidence type="ECO:0000313" key="2">
    <source>
        <dbReference type="Proteomes" id="UP000812287"/>
    </source>
</evidence>
<gene>
    <name evidence="1" type="ORF">BT62DRAFT_462822</name>
</gene>
<dbReference type="EMBL" id="MU250555">
    <property type="protein sequence ID" value="KAG7441989.1"/>
    <property type="molecule type" value="Genomic_DNA"/>
</dbReference>
<comment type="caution">
    <text evidence="1">The sequence shown here is derived from an EMBL/GenBank/DDBJ whole genome shotgun (WGS) entry which is preliminary data.</text>
</comment>
<keyword evidence="2" id="KW-1185">Reference proteome</keyword>
<reference evidence="1" key="1">
    <citation type="submission" date="2020-11" db="EMBL/GenBank/DDBJ databases">
        <title>Adaptations for nitrogen fixation in a non-lichenized fungal sporocarp promotes dispersal by wood-feeding termites.</title>
        <authorList>
            <consortium name="DOE Joint Genome Institute"/>
            <person name="Koch R.A."/>
            <person name="Yoon G."/>
            <person name="Arayal U."/>
            <person name="Lail K."/>
            <person name="Amirebrahimi M."/>
            <person name="Labutti K."/>
            <person name="Lipzen A."/>
            <person name="Riley R."/>
            <person name="Barry K."/>
            <person name="Henrissat B."/>
            <person name="Grigoriev I.V."/>
            <person name="Herr J.R."/>
            <person name="Aime M.C."/>
        </authorList>
    </citation>
    <scope>NUCLEOTIDE SEQUENCE</scope>
    <source>
        <strain evidence="1">MCA 3950</strain>
    </source>
</reference>
<evidence type="ECO:0000313" key="1">
    <source>
        <dbReference type="EMBL" id="KAG7441989.1"/>
    </source>
</evidence>
<dbReference type="Pfam" id="PF01564">
    <property type="entry name" value="Spermine_synth"/>
    <property type="match status" value="1"/>
</dbReference>
<dbReference type="RefSeq" id="XP_043035489.1">
    <property type="nucleotide sequence ID" value="XM_043181006.1"/>
</dbReference>
<protein>
    <submittedName>
        <fullName evidence="1">Uncharacterized protein</fullName>
    </submittedName>
</protein>
<name>A0A9P7VL97_9AGAR</name>
<dbReference type="AlphaFoldDB" id="A0A9P7VL97"/>
<dbReference type="GeneID" id="66103302"/>
<dbReference type="Proteomes" id="UP000812287">
    <property type="component" value="Unassembled WGS sequence"/>
</dbReference>